<dbReference type="AlphaFoldDB" id="A0A182YDK6"/>
<comment type="similarity">
    <text evidence="4">Belongs to the FIS1 family.</text>
</comment>
<feature type="transmembrane region" description="Helical" evidence="13">
    <location>
        <begin position="276"/>
        <end position="296"/>
    </location>
</feature>
<keyword evidence="8" id="KW-1000">Mitochondrion outer membrane</keyword>
<dbReference type="GO" id="GO:0000266">
    <property type="term" value="P:mitochondrial fission"/>
    <property type="evidence" value="ECO:0007669"/>
    <property type="project" value="InterPro"/>
</dbReference>
<dbReference type="STRING" id="30069.A0A182YDK6"/>
<dbReference type="FunFam" id="1.25.40.10:FF:000147">
    <property type="entry name" value="Mitochondrial fission 1 protein"/>
    <property type="match status" value="1"/>
</dbReference>
<evidence type="ECO:0000256" key="8">
    <source>
        <dbReference type="ARBA" id="ARBA00022787"/>
    </source>
</evidence>
<accession>A0A182YDK6</accession>
<evidence type="ECO:0000256" key="10">
    <source>
        <dbReference type="ARBA" id="ARBA00023128"/>
    </source>
</evidence>
<dbReference type="InterPro" id="IPR013604">
    <property type="entry name" value="7TM_chemorcpt"/>
</dbReference>
<feature type="transmembrane region" description="Helical" evidence="13">
    <location>
        <begin position="128"/>
        <end position="151"/>
    </location>
</feature>
<dbReference type="VEuPathDB" id="VectorBase:ASTEI20_045994"/>
<dbReference type="InterPro" id="IPR033745">
    <property type="entry name" value="Fis1_cytosol"/>
</dbReference>
<comment type="subcellular location">
    <subcellularLocation>
        <location evidence="3 13">Cell membrane</location>
        <topology evidence="3 13">Multi-pass membrane protein</topology>
    </subcellularLocation>
    <subcellularLocation>
        <location evidence="2">Mitochondrion outer membrane</location>
        <topology evidence="2">Single-pass membrane protein</topology>
    </subcellularLocation>
    <subcellularLocation>
        <location evidence="1">Peroxisome membrane</location>
        <topology evidence="1">Single-pass membrane protein</topology>
    </subcellularLocation>
</comment>
<dbReference type="VEuPathDB" id="VectorBase:ASTE009435"/>
<dbReference type="PROSITE" id="PS50005">
    <property type="entry name" value="TPR"/>
    <property type="match status" value="1"/>
</dbReference>
<evidence type="ECO:0000256" key="4">
    <source>
        <dbReference type="ARBA" id="ARBA00008937"/>
    </source>
</evidence>
<dbReference type="Pfam" id="PF08395">
    <property type="entry name" value="7tm_7"/>
    <property type="match status" value="1"/>
</dbReference>
<keyword evidence="13" id="KW-0675">Receptor</keyword>
<evidence type="ECO:0000256" key="1">
    <source>
        <dbReference type="ARBA" id="ARBA00004549"/>
    </source>
</evidence>
<reference evidence="15" key="1">
    <citation type="journal article" date="2014" name="Genome Biol.">
        <title>Genome analysis of a major urban malaria vector mosquito, Anopheles stephensi.</title>
        <authorList>
            <person name="Jiang X."/>
            <person name="Peery A."/>
            <person name="Hall A.B."/>
            <person name="Sharma A."/>
            <person name="Chen X.G."/>
            <person name="Waterhouse R.M."/>
            <person name="Komissarov A."/>
            <person name="Riehle M.M."/>
            <person name="Shouche Y."/>
            <person name="Sharakhova M.V."/>
            <person name="Lawson D."/>
            <person name="Pakpour N."/>
            <person name="Arensburger P."/>
            <person name="Davidson V.L."/>
            <person name="Eiglmeier K."/>
            <person name="Emrich S."/>
            <person name="George P."/>
            <person name="Kennedy R.C."/>
            <person name="Mane S.P."/>
            <person name="Maslen G."/>
            <person name="Oringanje C."/>
            <person name="Qi Y."/>
            <person name="Settlage R."/>
            <person name="Tojo M."/>
            <person name="Tubio J.M."/>
            <person name="Unger M.F."/>
            <person name="Wang B."/>
            <person name="Vernick K.D."/>
            <person name="Ribeiro J.M."/>
            <person name="James A.A."/>
            <person name="Michel K."/>
            <person name="Riehle M.A."/>
            <person name="Luckhart S."/>
            <person name="Sharakhov I.V."/>
            <person name="Tu Z."/>
        </authorList>
    </citation>
    <scope>NUCLEOTIDE SEQUENCE [LARGE SCALE GENOMIC DNA]</scope>
    <source>
        <strain evidence="15">Indian</strain>
    </source>
</reference>
<name>A0A182YDK6_ANOST</name>
<dbReference type="GO" id="GO:0000422">
    <property type="term" value="P:autophagy of mitochondrion"/>
    <property type="evidence" value="ECO:0007669"/>
    <property type="project" value="TreeGrafter"/>
</dbReference>
<organism evidence="14 15">
    <name type="scientific">Anopheles stephensi</name>
    <name type="common">Indo-Pakistan malaria mosquito</name>
    <dbReference type="NCBI Taxonomy" id="30069"/>
    <lineage>
        <taxon>Eukaryota</taxon>
        <taxon>Metazoa</taxon>
        <taxon>Ecdysozoa</taxon>
        <taxon>Arthropoda</taxon>
        <taxon>Hexapoda</taxon>
        <taxon>Insecta</taxon>
        <taxon>Pterygota</taxon>
        <taxon>Neoptera</taxon>
        <taxon>Endopterygota</taxon>
        <taxon>Diptera</taxon>
        <taxon>Nematocera</taxon>
        <taxon>Culicoidea</taxon>
        <taxon>Culicidae</taxon>
        <taxon>Anophelinae</taxon>
        <taxon>Anopheles</taxon>
    </lineage>
</organism>
<dbReference type="CDD" id="cd12212">
    <property type="entry name" value="Fis1"/>
    <property type="match status" value="1"/>
</dbReference>
<dbReference type="GO" id="GO:0043653">
    <property type="term" value="P:mitochondrial fragmentation involved in apoptotic process"/>
    <property type="evidence" value="ECO:0007669"/>
    <property type="project" value="TreeGrafter"/>
</dbReference>
<evidence type="ECO:0000256" key="12">
    <source>
        <dbReference type="ARBA" id="ARBA00023140"/>
    </source>
</evidence>
<keyword evidence="12" id="KW-0576">Peroxisome</keyword>
<comment type="caution">
    <text evidence="13">Lacks conserved residue(s) required for the propagation of feature annotation.</text>
</comment>
<dbReference type="InterPro" id="IPR019734">
    <property type="entry name" value="TPR_rpt"/>
</dbReference>
<keyword evidence="9 13" id="KW-1133">Transmembrane helix</keyword>
<comment type="similarity">
    <text evidence="13">Belongs to the insect chemoreceptor superfamily. Gustatory receptor (GR) family.</text>
</comment>
<keyword evidence="6 13" id="KW-0812">Transmembrane</keyword>
<dbReference type="GO" id="GO:0016559">
    <property type="term" value="P:peroxisome fission"/>
    <property type="evidence" value="ECO:0007669"/>
    <property type="project" value="TreeGrafter"/>
</dbReference>
<dbReference type="InterPro" id="IPR028061">
    <property type="entry name" value="Fis1_TPR_C"/>
</dbReference>
<dbReference type="InterPro" id="IPR011990">
    <property type="entry name" value="TPR-like_helical_dom_sf"/>
</dbReference>
<evidence type="ECO:0000256" key="5">
    <source>
        <dbReference type="ARBA" id="ARBA00022475"/>
    </source>
</evidence>
<feature type="transmembrane region" description="Helical" evidence="13">
    <location>
        <begin position="35"/>
        <end position="55"/>
    </location>
</feature>
<evidence type="ECO:0000313" key="14">
    <source>
        <dbReference type="EnsemblMetazoa" id="ASTEI06542-PA"/>
    </source>
</evidence>
<comment type="function">
    <text evidence="13">Gustatory receptor which mediates acceptance or avoidance behavior, depending on its substrates.</text>
</comment>
<keyword evidence="11 13" id="KW-0472">Membrane</keyword>
<dbReference type="Gene3D" id="1.25.40.10">
    <property type="entry name" value="Tetratricopeptide repeat domain"/>
    <property type="match status" value="1"/>
</dbReference>
<reference evidence="14" key="2">
    <citation type="submission" date="2020-05" db="UniProtKB">
        <authorList>
            <consortium name="EnsemblMetazoa"/>
        </authorList>
    </citation>
    <scope>IDENTIFICATION</scope>
    <source>
        <strain evidence="14">Indian</strain>
    </source>
</reference>
<keyword evidence="7" id="KW-0053">Apoptosis</keyword>
<dbReference type="GO" id="GO:0050909">
    <property type="term" value="P:sensory perception of taste"/>
    <property type="evidence" value="ECO:0007669"/>
    <property type="project" value="InterPro"/>
</dbReference>
<dbReference type="EnsemblMetazoa" id="ASTEI06542-RA">
    <property type="protein sequence ID" value="ASTEI06542-PA"/>
    <property type="gene ID" value="ASTEI06542"/>
</dbReference>
<sequence>MEPLEQWFVLAGYVRFHQWLGFQPYRLDSGAVSPFFVHTLVQFCGVLVNLVLIIYRRRCILYHCESIGMVVDVIKLLTILLASLITYVELVRTVQNVCHCWKALYRAHLTLQNKGMVDHRLLARTIRLYWWFVLATFVYIVGNECHSYFYAKKKQTKRFYLYFFSLQYVLHVKSQQLIYPSIMLDFYLRMTRTALEHHIELLQCSERLGSTRYLEFLASKINTLKLLHSDLHRASAELNEAYGWTYLIIYWKNYIHVLSNSYWVVFWILNGELNHAAMILNRLIVRTFFIAAIFYVNSRAKNASDRFRHRIHTIDVGVQTRSKSLFTMIESFILQTKMETIRLTAGGCFTLNFEPILTKFEKKYNQELKDGNVSTTTQFEYAYCMVRSDFTSDMKTGLVLLEDLFVKHPEGRRDYLYYMAIGHTRLKEYSEALKHAQAFLEIEPNNQQVIALEELIKKRMDIEGMKGVAKATGAVLVFGGIVGLGLALLKK</sequence>
<dbReference type="VEuPathDB" id="VectorBase:ASTEI06542"/>
<dbReference type="GO" id="GO:0005778">
    <property type="term" value="C:peroxisomal membrane"/>
    <property type="evidence" value="ECO:0007669"/>
    <property type="project" value="UniProtKB-SubCell"/>
</dbReference>
<feature type="transmembrane region" description="Helical" evidence="13">
    <location>
        <begin position="253"/>
        <end position="270"/>
    </location>
</feature>
<evidence type="ECO:0000256" key="9">
    <source>
        <dbReference type="ARBA" id="ARBA00022989"/>
    </source>
</evidence>
<evidence type="ECO:0000256" key="2">
    <source>
        <dbReference type="ARBA" id="ARBA00004572"/>
    </source>
</evidence>
<protein>
    <recommendedName>
        <fullName evidence="13">Gustatory receptor</fullName>
    </recommendedName>
</protein>
<evidence type="ECO:0000256" key="6">
    <source>
        <dbReference type="ARBA" id="ARBA00022692"/>
    </source>
</evidence>
<keyword evidence="13" id="KW-0807">Transducer</keyword>
<keyword evidence="15" id="KW-1185">Reference proteome</keyword>
<feature type="transmembrane region" description="Helical" evidence="13">
    <location>
        <begin position="67"/>
        <end position="87"/>
    </location>
</feature>
<dbReference type="Proteomes" id="UP000076408">
    <property type="component" value="Unassembled WGS sequence"/>
</dbReference>
<evidence type="ECO:0000256" key="13">
    <source>
        <dbReference type="RuleBase" id="RU363108"/>
    </source>
</evidence>
<dbReference type="Pfam" id="PF14853">
    <property type="entry name" value="Fis1_TPR_C"/>
    <property type="match status" value="1"/>
</dbReference>
<evidence type="ECO:0000256" key="7">
    <source>
        <dbReference type="ARBA" id="ARBA00022703"/>
    </source>
</evidence>
<dbReference type="PANTHER" id="PTHR13247">
    <property type="entry name" value="TETRATRICOPEPTIDE REPEAT PROTEIN 11 TPR REPEAT PROTEIN 11"/>
    <property type="match status" value="1"/>
</dbReference>
<evidence type="ECO:0000256" key="3">
    <source>
        <dbReference type="ARBA" id="ARBA00004651"/>
    </source>
</evidence>
<dbReference type="Pfam" id="PF14852">
    <property type="entry name" value="Fis1_TPR_N"/>
    <property type="match status" value="1"/>
</dbReference>
<dbReference type="GO" id="GO:0005741">
    <property type="term" value="C:mitochondrial outer membrane"/>
    <property type="evidence" value="ECO:0007669"/>
    <property type="project" value="UniProtKB-SubCell"/>
</dbReference>
<dbReference type="PANTHER" id="PTHR13247:SF0">
    <property type="entry name" value="MITOCHONDRIAL FISSION 1 PROTEIN"/>
    <property type="match status" value="1"/>
</dbReference>
<evidence type="ECO:0000313" key="15">
    <source>
        <dbReference type="Proteomes" id="UP000076408"/>
    </source>
</evidence>
<proteinExistence type="inferred from homology"/>
<dbReference type="SUPFAM" id="SSF48452">
    <property type="entry name" value="TPR-like"/>
    <property type="match status" value="1"/>
</dbReference>
<keyword evidence="10" id="KW-0496">Mitochondrion</keyword>
<feature type="transmembrane region" description="Helical" evidence="13">
    <location>
        <begin position="467"/>
        <end position="489"/>
    </location>
</feature>
<dbReference type="InterPro" id="IPR016543">
    <property type="entry name" value="Fis1"/>
</dbReference>
<dbReference type="GO" id="GO:0007165">
    <property type="term" value="P:signal transduction"/>
    <property type="evidence" value="ECO:0007669"/>
    <property type="project" value="UniProtKB-KW"/>
</dbReference>
<dbReference type="InterPro" id="IPR028058">
    <property type="entry name" value="Fis1_TPR_N"/>
</dbReference>
<dbReference type="OMA" id="CILYHCE"/>
<evidence type="ECO:0000256" key="11">
    <source>
        <dbReference type="ARBA" id="ARBA00023136"/>
    </source>
</evidence>
<dbReference type="GO" id="GO:0005886">
    <property type="term" value="C:plasma membrane"/>
    <property type="evidence" value="ECO:0007669"/>
    <property type="project" value="UniProtKB-SubCell"/>
</dbReference>
<keyword evidence="5 13" id="KW-1003">Cell membrane</keyword>